<dbReference type="Pfam" id="PF01435">
    <property type="entry name" value="Peptidase_M48"/>
    <property type="match status" value="1"/>
</dbReference>
<evidence type="ECO:0000313" key="10">
    <source>
        <dbReference type="Proteomes" id="UP001337655"/>
    </source>
</evidence>
<feature type="transmembrane region" description="Helical" evidence="7">
    <location>
        <begin position="6"/>
        <end position="25"/>
    </location>
</feature>
<evidence type="ECO:0000256" key="4">
    <source>
        <dbReference type="ARBA" id="ARBA00022833"/>
    </source>
</evidence>
<dbReference type="PANTHER" id="PTHR22726">
    <property type="entry name" value="METALLOENDOPEPTIDASE OMA1"/>
    <property type="match status" value="1"/>
</dbReference>
<keyword evidence="3 6" id="KW-0378">Hydrolase</keyword>
<organism evidence="9 10">
    <name type="scientific">Saxophila tyrrhenica</name>
    <dbReference type="NCBI Taxonomy" id="1690608"/>
    <lineage>
        <taxon>Eukaryota</taxon>
        <taxon>Fungi</taxon>
        <taxon>Dikarya</taxon>
        <taxon>Ascomycota</taxon>
        <taxon>Pezizomycotina</taxon>
        <taxon>Dothideomycetes</taxon>
        <taxon>Dothideomycetidae</taxon>
        <taxon>Mycosphaerellales</taxon>
        <taxon>Extremaceae</taxon>
        <taxon>Saxophila</taxon>
    </lineage>
</organism>
<evidence type="ECO:0000259" key="8">
    <source>
        <dbReference type="Pfam" id="PF01435"/>
    </source>
</evidence>
<comment type="caution">
    <text evidence="9">The sequence shown here is derived from an EMBL/GenBank/DDBJ whole genome shotgun (WGS) entry which is preliminary data.</text>
</comment>
<dbReference type="EMBL" id="JAVRRT010000001">
    <property type="protein sequence ID" value="KAK5175762.1"/>
    <property type="molecule type" value="Genomic_DNA"/>
</dbReference>
<protein>
    <submittedName>
        <fullName evidence="9">Metalloendopeptidase</fullName>
    </submittedName>
</protein>
<name>A0AAV9PS72_9PEZI</name>
<reference evidence="9 10" key="1">
    <citation type="submission" date="2023-08" db="EMBL/GenBank/DDBJ databases">
        <title>Black Yeasts Isolated from many extreme environments.</title>
        <authorList>
            <person name="Coleine C."/>
            <person name="Stajich J.E."/>
            <person name="Selbmann L."/>
        </authorList>
    </citation>
    <scope>NUCLEOTIDE SEQUENCE [LARGE SCALE GENOMIC DNA]</scope>
    <source>
        <strain evidence="9 10">CCFEE 5935</strain>
    </source>
</reference>
<evidence type="ECO:0000256" key="2">
    <source>
        <dbReference type="ARBA" id="ARBA00022723"/>
    </source>
</evidence>
<evidence type="ECO:0000256" key="3">
    <source>
        <dbReference type="ARBA" id="ARBA00022801"/>
    </source>
</evidence>
<dbReference type="PANTHER" id="PTHR22726:SF1">
    <property type="entry name" value="METALLOENDOPEPTIDASE OMA1, MITOCHONDRIAL"/>
    <property type="match status" value="1"/>
</dbReference>
<accession>A0AAV9PS72</accession>
<evidence type="ECO:0000256" key="5">
    <source>
        <dbReference type="ARBA" id="ARBA00023049"/>
    </source>
</evidence>
<dbReference type="AlphaFoldDB" id="A0AAV9PS72"/>
<dbReference type="GeneID" id="89922251"/>
<keyword evidence="7" id="KW-1133">Transmembrane helix</keyword>
<keyword evidence="7" id="KW-0812">Transmembrane</keyword>
<feature type="domain" description="Peptidase M48" evidence="8">
    <location>
        <begin position="74"/>
        <end position="238"/>
    </location>
</feature>
<keyword evidence="2" id="KW-0479">Metal-binding</keyword>
<dbReference type="Proteomes" id="UP001337655">
    <property type="component" value="Unassembled WGS sequence"/>
</dbReference>
<dbReference type="Gene3D" id="3.30.2010.10">
    <property type="entry name" value="Metalloproteases ('zincins'), catalytic domain"/>
    <property type="match status" value="1"/>
</dbReference>
<evidence type="ECO:0000313" key="9">
    <source>
        <dbReference type="EMBL" id="KAK5175762.1"/>
    </source>
</evidence>
<keyword evidence="1 6" id="KW-0645">Protease</keyword>
<comment type="similarity">
    <text evidence="6">Belongs to the peptidase M48 family.</text>
</comment>
<keyword evidence="4 6" id="KW-0862">Zinc</keyword>
<dbReference type="GO" id="GO:0006515">
    <property type="term" value="P:protein quality control for misfolded or incompletely synthesized proteins"/>
    <property type="evidence" value="ECO:0007669"/>
    <property type="project" value="TreeGrafter"/>
</dbReference>
<gene>
    <name evidence="9" type="primary">OMA1_1</name>
    <name evidence="9" type="ORF">LTR77_000902</name>
</gene>
<dbReference type="GO" id="GO:0004222">
    <property type="term" value="F:metalloendopeptidase activity"/>
    <property type="evidence" value="ECO:0007669"/>
    <property type="project" value="InterPro"/>
</dbReference>
<dbReference type="GO" id="GO:0005743">
    <property type="term" value="C:mitochondrial inner membrane"/>
    <property type="evidence" value="ECO:0007669"/>
    <property type="project" value="TreeGrafter"/>
</dbReference>
<evidence type="ECO:0000256" key="7">
    <source>
        <dbReference type="SAM" id="Phobius"/>
    </source>
</evidence>
<comment type="cofactor">
    <cofactor evidence="6">
        <name>Zn(2+)</name>
        <dbReference type="ChEBI" id="CHEBI:29105"/>
    </cofactor>
    <text evidence="6">Binds 1 zinc ion per subunit.</text>
</comment>
<dbReference type="GO" id="GO:0046872">
    <property type="term" value="F:metal ion binding"/>
    <property type="evidence" value="ECO:0007669"/>
    <property type="project" value="UniProtKB-KW"/>
</dbReference>
<keyword evidence="7" id="KW-0472">Membrane</keyword>
<dbReference type="CDD" id="cd07331">
    <property type="entry name" value="M48C_Oma1_like"/>
    <property type="match status" value="1"/>
</dbReference>
<keyword evidence="10" id="KW-1185">Reference proteome</keyword>
<evidence type="ECO:0000256" key="1">
    <source>
        <dbReference type="ARBA" id="ARBA00022670"/>
    </source>
</evidence>
<dbReference type="RefSeq" id="XP_064664400.1">
    <property type="nucleotide sequence ID" value="XM_064798166.1"/>
</dbReference>
<keyword evidence="5 6" id="KW-0482">Metalloprotease</keyword>
<dbReference type="InterPro" id="IPR001915">
    <property type="entry name" value="Peptidase_M48"/>
</dbReference>
<dbReference type="InterPro" id="IPR051156">
    <property type="entry name" value="Mito/Outer_Membr_Metalloprot"/>
</dbReference>
<sequence>MWFKDPLFYFHIAGVAGLFGLYYLYNLERVPVTYRWRFNTVSEFHENQFAERVHLETVEARGDSILPRTSKEHVAVQRIFDHLLPAAGLSDTEWELHVIDDPDTTNAFALPGGKVFVYTGLLDFCTSDDELASILGHEIAHTICRHGMESLSRFLLWLPLYVISCVASGLDPDLVALAVNVAFRYPNSRTQEAEADYIGMLLMAEAGYDPSAALDCWRRMEEQEAGTGVSYKSTHPGHHN</sequence>
<proteinExistence type="inferred from homology"/>
<evidence type="ECO:0000256" key="6">
    <source>
        <dbReference type="RuleBase" id="RU003983"/>
    </source>
</evidence>
<dbReference type="GO" id="GO:0034982">
    <property type="term" value="P:mitochondrial protein processing"/>
    <property type="evidence" value="ECO:0007669"/>
    <property type="project" value="TreeGrafter"/>
</dbReference>